<accession>A0ABP3J1I9</accession>
<name>A0ABP3J1I9_9ACTN</name>
<reference evidence="2" key="1">
    <citation type="journal article" date="2019" name="Int. J. Syst. Evol. Microbiol.">
        <title>The Global Catalogue of Microorganisms (GCM) 10K type strain sequencing project: providing services to taxonomists for standard genome sequencing and annotation.</title>
        <authorList>
            <consortium name="The Broad Institute Genomics Platform"/>
            <consortium name="The Broad Institute Genome Sequencing Center for Infectious Disease"/>
            <person name="Wu L."/>
            <person name="Ma J."/>
        </authorList>
    </citation>
    <scope>NUCLEOTIDE SEQUENCE [LARGE SCALE GENOMIC DNA]</scope>
    <source>
        <strain evidence="2">JCM 4788</strain>
    </source>
</reference>
<sequence>MSWTTGSWVKVKATKKIGKVVEHKDGQFRVSDGTDVWVCGSDELTWASKAEMQAAGQWRTK</sequence>
<comment type="caution">
    <text evidence="1">The sequence shown here is derived from an EMBL/GenBank/DDBJ whole genome shotgun (WGS) entry which is preliminary data.</text>
</comment>
<evidence type="ECO:0000313" key="1">
    <source>
        <dbReference type="EMBL" id="GAA0434255.1"/>
    </source>
</evidence>
<evidence type="ECO:0000313" key="2">
    <source>
        <dbReference type="Proteomes" id="UP001500879"/>
    </source>
</evidence>
<dbReference type="EMBL" id="BAAABX010000076">
    <property type="protein sequence ID" value="GAA0434255.1"/>
    <property type="molecule type" value="Genomic_DNA"/>
</dbReference>
<gene>
    <name evidence="1" type="ORF">GCM10010357_64710</name>
</gene>
<proteinExistence type="predicted"/>
<keyword evidence="2" id="KW-1185">Reference proteome</keyword>
<protein>
    <submittedName>
        <fullName evidence="1">Uncharacterized protein</fullName>
    </submittedName>
</protein>
<dbReference type="RefSeq" id="WP_344032012.1">
    <property type="nucleotide sequence ID" value="NZ_BAAABX010000076.1"/>
</dbReference>
<dbReference type="Proteomes" id="UP001500879">
    <property type="component" value="Unassembled WGS sequence"/>
</dbReference>
<organism evidence="1 2">
    <name type="scientific">Streptomyces luteireticuli</name>
    <dbReference type="NCBI Taxonomy" id="173858"/>
    <lineage>
        <taxon>Bacteria</taxon>
        <taxon>Bacillati</taxon>
        <taxon>Actinomycetota</taxon>
        <taxon>Actinomycetes</taxon>
        <taxon>Kitasatosporales</taxon>
        <taxon>Streptomycetaceae</taxon>
        <taxon>Streptomyces</taxon>
    </lineage>
</organism>